<evidence type="ECO:0000313" key="3">
    <source>
        <dbReference type="EMBL" id="AGE74197.1"/>
    </source>
</evidence>
<dbReference type="KEGG" id="sacr:SacRon12I_09860"/>
<evidence type="ECO:0000256" key="1">
    <source>
        <dbReference type="SAM" id="MobiDB-lite"/>
    </source>
</evidence>
<dbReference type="PATRIC" id="fig|1028567.7.peg.1967"/>
<evidence type="ECO:0000313" key="4">
    <source>
        <dbReference type="Proteomes" id="UP000011280"/>
    </source>
</evidence>
<keyword evidence="2" id="KW-0812">Transmembrane</keyword>
<organism evidence="4">
    <name type="scientific">Sulfolobus acidocaldarius Ron12/I</name>
    <dbReference type="NCBI Taxonomy" id="1028567"/>
    <lineage>
        <taxon>Archaea</taxon>
        <taxon>Thermoproteota</taxon>
        <taxon>Thermoprotei</taxon>
        <taxon>Sulfolobales</taxon>
        <taxon>Sulfolobaceae</taxon>
        <taxon>Sulfolobus</taxon>
    </lineage>
</organism>
<dbReference type="HOGENOM" id="CLU_3075518_0_0_2"/>
<dbReference type="EMBL" id="CP002818">
    <property type="protein sequence ID" value="AGE74197.1"/>
    <property type="molecule type" value="Genomic_DNA"/>
</dbReference>
<keyword evidence="2" id="KW-0472">Membrane</keyword>
<evidence type="ECO:0000256" key="2">
    <source>
        <dbReference type="SAM" id="Phobius"/>
    </source>
</evidence>
<dbReference type="GeneID" id="58788721"/>
<name>M1J0Q6_9CREN</name>
<dbReference type="RefSeq" id="WP_015385746.1">
    <property type="nucleotide sequence ID" value="NC_020247.1"/>
</dbReference>
<accession>M1J0Q6</accession>
<dbReference type="Proteomes" id="UP000011280">
    <property type="component" value="Chromosome"/>
</dbReference>
<keyword evidence="2" id="KW-1133">Transmembrane helix</keyword>
<feature type="region of interest" description="Disordered" evidence="1">
    <location>
        <begin position="1"/>
        <end position="24"/>
    </location>
</feature>
<reference evidence="3 4" key="1">
    <citation type="journal article" date="2012" name="ISME J.">
        <title>Genomic evidence of rapid, global-scale gene flow in a Sulfolobus species.</title>
        <authorList>
            <person name="Mao D."/>
            <person name="Grogan D."/>
        </authorList>
    </citation>
    <scope>NUCLEOTIDE SEQUENCE [LARGE SCALE GENOMIC DNA]</scope>
    <source>
        <strain evidence="3 4">Ron12/I</strain>
    </source>
</reference>
<proteinExistence type="predicted"/>
<feature type="transmembrane region" description="Helical" evidence="2">
    <location>
        <begin position="30"/>
        <end position="49"/>
    </location>
</feature>
<dbReference type="AlphaFoldDB" id="M1J0Q6"/>
<gene>
    <name evidence="3" type="ORF">SacRon12I_09860</name>
</gene>
<sequence>MRSSVQSSTQTEPLTQGSQSSATPNLVPTLYLITAVVIVVVVIIAIVLLRRR</sequence>
<protein>
    <submittedName>
        <fullName evidence="3">Uncharacterized protein</fullName>
    </submittedName>
</protein>